<feature type="domain" description="DNA topoisomerase IB N-terminal" evidence="9">
    <location>
        <begin position="66"/>
        <end position="111"/>
    </location>
</feature>
<evidence type="ECO:0000256" key="6">
    <source>
        <dbReference type="ARBA" id="ARBA00023235"/>
    </source>
</evidence>
<evidence type="ECO:0000313" key="11">
    <source>
        <dbReference type="Proteomes" id="UP000278886"/>
    </source>
</evidence>
<dbReference type="GO" id="GO:0003677">
    <property type="term" value="F:DNA binding"/>
    <property type="evidence" value="ECO:0007669"/>
    <property type="project" value="UniProtKB-KW"/>
</dbReference>
<evidence type="ECO:0000313" key="10">
    <source>
        <dbReference type="EMBL" id="AYF97228.1"/>
    </source>
</evidence>
<dbReference type="EMBL" id="CP032630">
    <property type="protein sequence ID" value="AYF97228.1"/>
    <property type="molecule type" value="Genomic_DNA"/>
</dbReference>
<dbReference type="GO" id="GO:0003917">
    <property type="term" value="F:DNA topoisomerase type I (single strand cut, ATP-independent) activity"/>
    <property type="evidence" value="ECO:0007669"/>
    <property type="project" value="UniProtKB-EC"/>
</dbReference>
<dbReference type="Proteomes" id="UP000278886">
    <property type="component" value="Chromosome"/>
</dbReference>
<evidence type="ECO:0000259" key="9">
    <source>
        <dbReference type="Pfam" id="PF21338"/>
    </source>
</evidence>
<comment type="similarity">
    <text evidence="2">Belongs to the type IB topoisomerase family.</text>
</comment>
<dbReference type="SUPFAM" id="SSF55869">
    <property type="entry name" value="DNA topoisomerase I domain"/>
    <property type="match status" value="1"/>
</dbReference>
<dbReference type="InterPro" id="IPR014711">
    <property type="entry name" value="TopoI_cat_a-hlx-sub_euk"/>
</dbReference>
<dbReference type="AlphaFoldDB" id="A0A387B640"/>
<dbReference type="Gene3D" id="3.90.15.10">
    <property type="entry name" value="Topoisomerase I, Chain A, domain 3"/>
    <property type="match status" value="1"/>
</dbReference>
<evidence type="ECO:0000256" key="7">
    <source>
        <dbReference type="SAM" id="MobiDB-lite"/>
    </source>
</evidence>
<reference evidence="11" key="1">
    <citation type="submission" date="2018-09" db="EMBL/GenBank/DDBJ databases">
        <title>Genome sequencing of strain 2DFWR-13.</title>
        <authorList>
            <person name="Heo J."/>
            <person name="Kim S.-J."/>
            <person name="Kwon S.-W."/>
        </authorList>
    </citation>
    <scope>NUCLEOTIDE SEQUENCE [LARGE SCALE GENOMIC DNA]</scope>
    <source>
        <strain evidence="11">2DFWR-13</strain>
    </source>
</reference>
<dbReference type="InterPro" id="IPR013500">
    <property type="entry name" value="TopoI_cat_euk"/>
</dbReference>
<dbReference type="EC" id="5.6.2.1" evidence="3"/>
<feature type="region of interest" description="Disordered" evidence="7">
    <location>
        <begin position="25"/>
        <end position="55"/>
    </location>
</feature>
<sequence length="384" mass="41399">MCGKQDQEYSGRALRLSSASWSCRGHHVGARRRDDEGVTTPSLLPEASRHVPRPPGFHRVTASNASWVQEDGHPVTSSERTRLAALRVPPGWTHVWASYDPAAALQATGVDSRGRTQYRYSADAVDRASRDKFEHMLAFATSLPVLRKRVSEDLEGEHLEASTVTATVVRLLDKGLFRVGNERYRRDNHTFGLTTLRRSQVALDGVSARFDFVGKEHKEHSVSVADSGATRVLRALLTQAEDASSPLFMITTATASRLIDSVTVNAYIHTHADTASSAKTFRTWGASVAAAAVSAGATVIASDGARHSPERLPLIAAAQLLGNTPAVAKQSYVHPAAIAVGRTASVRRALNDAAARAKTDDVRVIHADPSLQEAIVSELALVRP</sequence>
<dbReference type="InterPro" id="IPR011010">
    <property type="entry name" value="DNA_brk_join_enz"/>
</dbReference>
<dbReference type="Pfam" id="PF21338">
    <property type="entry name" value="Top1B_N_bact"/>
    <property type="match status" value="1"/>
</dbReference>
<evidence type="ECO:0000256" key="1">
    <source>
        <dbReference type="ARBA" id="ARBA00000213"/>
    </source>
</evidence>
<dbReference type="PRINTS" id="PR00416">
    <property type="entry name" value="EUTPISMRASEI"/>
</dbReference>
<protein>
    <recommendedName>
        <fullName evidence="3">DNA topoisomerase</fullName>
        <ecNumber evidence="3">5.6.2.1</ecNumber>
    </recommendedName>
</protein>
<dbReference type="Pfam" id="PF01028">
    <property type="entry name" value="Topoisom_I"/>
    <property type="match status" value="1"/>
</dbReference>
<evidence type="ECO:0000256" key="4">
    <source>
        <dbReference type="ARBA" id="ARBA00023029"/>
    </source>
</evidence>
<dbReference type="Gene3D" id="1.10.132.120">
    <property type="match status" value="1"/>
</dbReference>
<dbReference type="KEGG" id="lyd:D7I47_02495"/>
<feature type="domain" description="DNA topoisomerase I catalytic core eukaryotic-type" evidence="8">
    <location>
        <begin position="129"/>
        <end position="292"/>
    </location>
</feature>
<comment type="catalytic activity">
    <reaction evidence="1">
        <text>ATP-independent breakage of single-stranded DNA, followed by passage and rejoining.</text>
        <dbReference type="EC" id="5.6.2.1"/>
    </reaction>
</comment>
<gene>
    <name evidence="10" type="ORF">D7I47_02495</name>
</gene>
<dbReference type="InterPro" id="IPR035447">
    <property type="entry name" value="DNA_topo_I_N_sf"/>
</dbReference>
<keyword evidence="5" id="KW-0238">DNA-binding</keyword>
<dbReference type="InterPro" id="IPR049331">
    <property type="entry name" value="Top1B_N_bact"/>
</dbReference>
<evidence type="ECO:0000256" key="2">
    <source>
        <dbReference type="ARBA" id="ARBA00006645"/>
    </source>
</evidence>
<organism evidence="10 11">
    <name type="scientific">Protaetiibacter intestinalis</name>
    <dbReference type="NCBI Taxonomy" id="2419774"/>
    <lineage>
        <taxon>Bacteria</taxon>
        <taxon>Bacillati</taxon>
        <taxon>Actinomycetota</taxon>
        <taxon>Actinomycetes</taxon>
        <taxon>Micrococcales</taxon>
        <taxon>Microbacteriaceae</taxon>
        <taxon>Protaetiibacter</taxon>
    </lineage>
</organism>
<name>A0A387B640_9MICO</name>
<accession>A0A387B640</accession>
<evidence type="ECO:0000256" key="3">
    <source>
        <dbReference type="ARBA" id="ARBA00012891"/>
    </source>
</evidence>
<keyword evidence="4" id="KW-0799">Topoisomerase</keyword>
<dbReference type="GO" id="GO:0006265">
    <property type="term" value="P:DNA topological change"/>
    <property type="evidence" value="ECO:0007669"/>
    <property type="project" value="InterPro"/>
</dbReference>
<keyword evidence="6 10" id="KW-0413">Isomerase</keyword>
<keyword evidence="11" id="KW-1185">Reference proteome</keyword>
<proteinExistence type="inferred from homology"/>
<evidence type="ECO:0000259" key="8">
    <source>
        <dbReference type="Pfam" id="PF01028"/>
    </source>
</evidence>
<dbReference type="SUPFAM" id="SSF56349">
    <property type="entry name" value="DNA breaking-rejoining enzymes"/>
    <property type="match status" value="1"/>
</dbReference>
<dbReference type="Gene3D" id="3.30.66.10">
    <property type="entry name" value="DNA topoisomerase I domain"/>
    <property type="match status" value="1"/>
</dbReference>
<dbReference type="PROSITE" id="PS52038">
    <property type="entry name" value="TOPO_IB_2"/>
    <property type="match status" value="1"/>
</dbReference>
<evidence type="ECO:0000256" key="5">
    <source>
        <dbReference type="ARBA" id="ARBA00023125"/>
    </source>
</evidence>
<dbReference type="InterPro" id="IPR001631">
    <property type="entry name" value="TopoI"/>
</dbReference>